<dbReference type="GO" id="GO:0005737">
    <property type="term" value="C:cytoplasm"/>
    <property type="evidence" value="ECO:0007669"/>
    <property type="project" value="UniProtKB-SubCell"/>
</dbReference>
<sequence length="241" mass="26196">MLVPKYRRVLLKISGESLKGSAPTGIDPDALNYMAQQIGDVHQMGIELAIVIGGGNIWRGGQAERWGMDRATADYSGMLATIMNALALQDALEKRGIITRTQSALQIQAVAEPYIRRRAMRHLEKGRVVIFSAGTGNPFMTTDTASALRALEIGAEVLLMAKNNVDGVYDSNPHINPDAKRFVSLDYLEALNRRLEVMDSTAVSLCMENKLPIVVFNIFEQGTMQGILSGDTVGTTIAATD</sequence>
<evidence type="ECO:0000259" key="14">
    <source>
        <dbReference type="Pfam" id="PF00696"/>
    </source>
</evidence>
<comment type="similarity">
    <text evidence="3">Belongs to the UMP kinase family.</text>
</comment>
<evidence type="ECO:0000256" key="7">
    <source>
        <dbReference type="ARBA" id="ARBA00022679"/>
    </source>
</evidence>
<keyword evidence="16" id="KW-1185">Reference proteome</keyword>
<dbReference type="FunFam" id="3.40.1160.10:FF:000001">
    <property type="entry name" value="Uridylate kinase"/>
    <property type="match status" value="1"/>
</dbReference>
<gene>
    <name evidence="15" type="ORF">GBAR_LOCUS28390</name>
</gene>
<dbReference type="HAMAP" id="MF_01220_B">
    <property type="entry name" value="PyrH_B"/>
    <property type="match status" value="1"/>
</dbReference>
<dbReference type="InterPro" id="IPR011817">
    <property type="entry name" value="Uridylate_kinase"/>
</dbReference>
<dbReference type="PIRSF" id="PIRSF005650">
    <property type="entry name" value="Uridylate_kin"/>
    <property type="match status" value="1"/>
</dbReference>
<dbReference type="PANTHER" id="PTHR42833:SF4">
    <property type="entry name" value="URIDYLATE KINASE PUMPKIN, CHLOROPLASTIC"/>
    <property type="match status" value="1"/>
</dbReference>
<reference evidence="15" key="1">
    <citation type="submission" date="2023-03" db="EMBL/GenBank/DDBJ databases">
        <authorList>
            <person name="Steffen K."/>
            <person name="Cardenas P."/>
        </authorList>
    </citation>
    <scope>NUCLEOTIDE SEQUENCE</scope>
</reference>
<evidence type="ECO:0000256" key="8">
    <source>
        <dbReference type="ARBA" id="ARBA00022741"/>
    </source>
</evidence>
<proteinExistence type="inferred from homology"/>
<keyword evidence="9 15" id="KW-0418">Kinase</keyword>
<dbReference type="Gene3D" id="3.40.1160.10">
    <property type="entry name" value="Acetylglutamate kinase-like"/>
    <property type="match status" value="1"/>
</dbReference>
<dbReference type="InterPro" id="IPR001048">
    <property type="entry name" value="Asp/Glu/Uridylate_kinase"/>
</dbReference>
<evidence type="ECO:0000313" key="15">
    <source>
        <dbReference type="EMBL" id="CAI8051880.1"/>
    </source>
</evidence>
<evidence type="ECO:0000256" key="10">
    <source>
        <dbReference type="ARBA" id="ARBA00022840"/>
    </source>
</evidence>
<comment type="pathway">
    <text evidence="2">Pyrimidine metabolism; CTP biosynthesis via de novo pathway; UDP from UMP (UMPK route): step 1/1.</text>
</comment>
<protein>
    <recommendedName>
        <fullName evidence="5">Uridylate kinase</fullName>
        <ecNumber evidence="4">2.7.4.22</ecNumber>
    </recommendedName>
    <alternativeName>
        <fullName evidence="12">Uridine monophosphate kinase</fullName>
    </alternativeName>
</protein>
<dbReference type="Proteomes" id="UP001174909">
    <property type="component" value="Unassembled WGS sequence"/>
</dbReference>
<accession>A0AA35XHQ2</accession>
<comment type="caution">
    <text evidence="15">The sequence shown here is derived from an EMBL/GenBank/DDBJ whole genome shotgun (WGS) entry which is preliminary data.</text>
</comment>
<evidence type="ECO:0000256" key="13">
    <source>
        <dbReference type="ARBA" id="ARBA00047767"/>
    </source>
</evidence>
<evidence type="ECO:0000256" key="11">
    <source>
        <dbReference type="ARBA" id="ARBA00022975"/>
    </source>
</evidence>
<dbReference type="CDD" id="cd04254">
    <property type="entry name" value="AAK_UMPK-PyrH-Ec"/>
    <property type="match status" value="1"/>
</dbReference>
<keyword evidence="11" id="KW-0665">Pyrimidine biosynthesis</keyword>
<evidence type="ECO:0000256" key="5">
    <source>
        <dbReference type="ARBA" id="ARBA00016403"/>
    </source>
</evidence>
<dbReference type="GO" id="GO:0005524">
    <property type="term" value="F:ATP binding"/>
    <property type="evidence" value="ECO:0007669"/>
    <property type="project" value="UniProtKB-KW"/>
</dbReference>
<comment type="subcellular location">
    <subcellularLocation>
        <location evidence="1">Cytoplasm</location>
    </subcellularLocation>
</comment>
<keyword evidence="6" id="KW-0963">Cytoplasm</keyword>
<dbReference type="Pfam" id="PF00696">
    <property type="entry name" value="AA_kinase"/>
    <property type="match status" value="1"/>
</dbReference>
<dbReference type="SUPFAM" id="SSF53633">
    <property type="entry name" value="Carbamate kinase-like"/>
    <property type="match status" value="1"/>
</dbReference>
<dbReference type="GO" id="GO:0006225">
    <property type="term" value="P:UDP biosynthetic process"/>
    <property type="evidence" value="ECO:0007669"/>
    <property type="project" value="TreeGrafter"/>
</dbReference>
<keyword evidence="8" id="KW-0547">Nucleotide-binding</keyword>
<evidence type="ECO:0000256" key="3">
    <source>
        <dbReference type="ARBA" id="ARBA00007614"/>
    </source>
</evidence>
<feature type="domain" description="Aspartate/glutamate/uridylate kinase" evidence="14">
    <location>
        <begin position="8"/>
        <end position="217"/>
    </location>
</feature>
<evidence type="ECO:0000256" key="12">
    <source>
        <dbReference type="ARBA" id="ARBA00032092"/>
    </source>
</evidence>
<name>A0AA35XHQ2_GEOBA</name>
<evidence type="ECO:0000256" key="4">
    <source>
        <dbReference type="ARBA" id="ARBA00012899"/>
    </source>
</evidence>
<dbReference type="EMBL" id="CASHTH010003971">
    <property type="protein sequence ID" value="CAI8051880.1"/>
    <property type="molecule type" value="Genomic_DNA"/>
</dbReference>
<dbReference type="NCBIfam" id="TIGR02075">
    <property type="entry name" value="pyrH_bact"/>
    <property type="match status" value="1"/>
</dbReference>
<dbReference type="InterPro" id="IPR036393">
    <property type="entry name" value="AceGlu_kinase-like_sf"/>
</dbReference>
<evidence type="ECO:0000256" key="1">
    <source>
        <dbReference type="ARBA" id="ARBA00004496"/>
    </source>
</evidence>
<dbReference type="AlphaFoldDB" id="A0AA35XHQ2"/>
<dbReference type="InterPro" id="IPR015963">
    <property type="entry name" value="Uridylate_kinase_bac"/>
</dbReference>
<dbReference type="EC" id="2.7.4.22" evidence="4"/>
<evidence type="ECO:0000256" key="2">
    <source>
        <dbReference type="ARBA" id="ARBA00004791"/>
    </source>
</evidence>
<organism evidence="15 16">
    <name type="scientific">Geodia barretti</name>
    <name type="common">Barrett's horny sponge</name>
    <dbReference type="NCBI Taxonomy" id="519541"/>
    <lineage>
        <taxon>Eukaryota</taxon>
        <taxon>Metazoa</taxon>
        <taxon>Porifera</taxon>
        <taxon>Demospongiae</taxon>
        <taxon>Heteroscleromorpha</taxon>
        <taxon>Tetractinellida</taxon>
        <taxon>Astrophorina</taxon>
        <taxon>Geodiidae</taxon>
        <taxon>Geodia</taxon>
    </lineage>
</organism>
<evidence type="ECO:0000256" key="6">
    <source>
        <dbReference type="ARBA" id="ARBA00022490"/>
    </source>
</evidence>
<evidence type="ECO:0000256" key="9">
    <source>
        <dbReference type="ARBA" id="ARBA00022777"/>
    </source>
</evidence>
<dbReference type="GO" id="GO:0033862">
    <property type="term" value="F:UMP kinase activity"/>
    <property type="evidence" value="ECO:0007669"/>
    <property type="project" value="UniProtKB-EC"/>
</dbReference>
<comment type="catalytic activity">
    <reaction evidence="13">
        <text>UMP + ATP = UDP + ADP</text>
        <dbReference type="Rhea" id="RHEA:24400"/>
        <dbReference type="ChEBI" id="CHEBI:30616"/>
        <dbReference type="ChEBI" id="CHEBI:57865"/>
        <dbReference type="ChEBI" id="CHEBI:58223"/>
        <dbReference type="ChEBI" id="CHEBI:456216"/>
        <dbReference type="EC" id="2.7.4.22"/>
    </reaction>
</comment>
<keyword evidence="7" id="KW-0808">Transferase</keyword>
<evidence type="ECO:0000313" key="16">
    <source>
        <dbReference type="Proteomes" id="UP001174909"/>
    </source>
</evidence>
<keyword evidence="10" id="KW-0067">ATP-binding</keyword>
<dbReference type="PANTHER" id="PTHR42833">
    <property type="entry name" value="URIDYLATE KINASE"/>
    <property type="match status" value="1"/>
</dbReference>